<name>A0AAD7TDQ8_9TELE</name>
<proteinExistence type="predicted"/>
<gene>
    <name evidence="2" type="ORF">AAFF_G00006080</name>
</gene>
<feature type="compositionally biased region" description="Polar residues" evidence="1">
    <location>
        <begin position="54"/>
        <end position="67"/>
    </location>
</feature>
<reference evidence="2" key="1">
    <citation type="journal article" date="2023" name="Science">
        <title>Genome structures resolve the early diversification of teleost fishes.</title>
        <authorList>
            <person name="Parey E."/>
            <person name="Louis A."/>
            <person name="Montfort J."/>
            <person name="Bouchez O."/>
            <person name="Roques C."/>
            <person name="Iampietro C."/>
            <person name="Lluch J."/>
            <person name="Castinel A."/>
            <person name="Donnadieu C."/>
            <person name="Desvignes T."/>
            <person name="Floi Bucao C."/>
            <person name="Jouanno E."/>
            <person name="Wen M."/>
            <person name="Mejri S."/>
            <person name="Dirks R."/>
            <person name="Jansen H."/>
            <person name="Henkel C."/>
            <person name="Chen W.J."/>
            <person name="Zahm M."/>
            <person name="Cabau C."/>
            <person name="Klopp C."/>
            <person name="Thompson A.W."/>
            <person name="Robinson-Rechavi M."/>
            <person name="Braasch I."/>
            <person name="Lecointre G."/>
            <person name="Bobe J."/>
            <person name="Postlethwait J.H."/>
            <person name="Berthelot C."/>
            <person name="Roest Crollius H."/>
            <person name="Guiguen Y."/>
        </authorList>
    </citation>
    <scope>NUCLEOTIDE SEQUENCE</scope>
    <source>
        <strain evidence="2">NC1722</strain>
    </source>
</reference>
<evidence type="ECO:0000313" key="2">
    <source>
        <dbReference type="EMBL" id="KAJ8419109.1"/>
    </source>
</evidence>
<dbReference type="Proteomes" id="UP001221898">
    <property type="component" value="Unassembled WGS sequence"/>
</dbReference>
<evidence type="ECO:0000256" key="1">
    <source>
        <dbReference type="SAM" id="MobiDB-lite"/>
    </source>
</evidence>
<dbReference type="AlphaFoldDB" id="A0AAD7TDQ8"/>
<organism evidence="2 3">
    <name type="scientific">Aldrovandia affinis</name>
    <dbReference type="NCBI Taxonomy" id="143900"/>
    <lineage>
        <taxon>Eukaryota</taxon>
        <taxon>Metazoa</taxon>
        <taxon>Chordata</taxon>
        <taxon>Craniata</taxon>
        <taxon>Vertebrata</taxon>
        <taxon>Euteleostomi</taxon>
        <taxon>Actinopterygii</taxon>
        <taxon>Neopterygii</taxon>
        <taxon>Teleostei</taxon>
        <taxon>Notacanthiformes</taxon>
        <taxon>Halosauridae</taxon>
        <taxon>Aldrovandia</taxon>
    </lineage>
</organism>
<comment type="caution">
    <text evidence="2">The sequence shown here is derived from an EMBL/GenBank/DDBJ whole genome shotgun (WGS) entry which is preliminary data.</text>
</comment>
<evidence type="ECO:0000313" key="3">
    <source>
        <dbReference type="Proteomes" id="UP001221898"/>
    </source>
</evidence>
<feature type="region of interest" description="Disordered" evidence="1">
    <location>
        <begin position="102"/>
        <end position="135"/>
    </location>
</feature>
<accession>A0AAD7TDQ8</accession>
<protein>
    <submittedName>
        <fullName evidence="2">Uncharacterized protein</fullName>
    </submittedName>
</protein>
<feature type="region of interest" description="Disordered" evidence="1">
    <location>
        <begin position="1"/>
        <end position="69"/>
    </location>
</feature>
<sequence length="135" mass="14601">MAALNETGACVSAQRAAPGDSRPQTALFKEAAGREGSTPTTPLNSALQRRRTETFPSLGTAGLTQTPRPEFNVLPRWSRRIDKQLLSLSLCAEALTLVSSACRRSRHRPGTRSACRASLPVRSQNRRSQRGASAE</sequence>
<keyword evidence="3" id="KW-1185">Reference proteome</keyword>
<feature type="compositionally biased region" description="Polar residues" evidence="1">
    <location>
        <begin position="37"/>
        <end position="47"/>
    </location>
</feature>
<dbReference type="EMBL" id="JAINUG010000001">
    <property type="protein sequence ID" value="KAJ8419109.1"/>
    <property type="molecule type" value="Genomic_DNA"/>
</dbReference>